<evidence type="ECO:0000256" key="1">
    <source>
        <dbReference type="SAM" id="Coils"/>
    </source>
</evidence>
<protein>
    <submittedName>
        <fullName evidence="2">Uncharacterized protein</fullName>
    </submittedName>
</protein>
<name>A0A3N4UR27_9RHOB</name>
<reference evidence="2 3" key="1">
    <citation type="submission" date="2018-11" db="EMBL/GenBank/DDBJ databases">
        <title>Genomic Encyclopedia of Type Strains, Phase IV (KMG-IV): sequencing the most valuable type-strain genomes for metagenomic binning, comparative biology and taxonomic classification.</title>
        <authorList>
            <person name="Goeker M."/>
        </authorList>
    </citation>
    <scope>NUCLEOTIDE SEQUENCE [LARGE SCALE GENOMIC DNA]</scope>
    <source>
        <strain evidence="2 3">DSM 104731</strain>
    </source>
</reference>
<organism evidence="2 3">
    <name type="scientific">Pacificibacter maritimus</name>
    <dbReference type="NCBI Taxonomy" id="762213"/>
    <lineage>
        <taxon>Bacteria</taxon>
        <taxon>Pseudomonadati</taxon>
        <taxon>Pseudomonadota</taxon>
        <taxon>Alphaproteobacteria</taxon>
        <taxon>Rhodobacterales</taxon>
        <taxon>Roseobacteraceae</taxon>
        <taxon>Pacificibacter</taxon>
    </lineage>
</organism>
<sequence>MSLYLGGEMNSFKKVALCLVLTPLPAFADEFMQCEFEVLPVSPQPAWVENFDLCNDDIRRFVEARALGFEFYAPALEQFSNLTASDQLLVMEVTQAVVPTDNGLEQDLRIPMPLIDAILEEALENGADDFFEIPGFEETLMELRESGDIGARSLGFVAAKAPLGIAKIYFLSESSEIRRSVRALNAAQSDLETSEQRLETSRQRLEDVEEQARLARELEDGAARVGETAQGLRGILEGN</sequence>
<evidence type="ECO:0000313" key="2">
    <source>
        <dbReference type="EMBL" id="RPE67417.1"/>
    </source>
</evidence>
<dbReference type="Proteomes" id="UP000269689">
    <property type="component" value="Unassembled WGS sequence"/>
</dbReference>
<feature type="coiled-coil region" evidence="1">
    <location>
        <begin position="184"/>
        <end position="218"/>
    </location>
</feature>
<gene>
    <name evidence="2" type="ORF">EDD53_1826</name>
</gene>
<evidence type="ECO:0000313" key="3">
    <source>
        <dbReference type="Proteomes" id="UP000269689"/>
    </source>
</evidence>
<dbReference type="EMBL" id="RKQK01000002">
    <property type="protein sequence ID" value="RPE67417.1"/>
    <property type="molecule type" value="Genomic_DNA"/>
</dbReference>
<accession>A0A3N4UR27</accession>
<comment type="caution">
    <text evidence="2">The sequence shown here is derived from an EMBL/GenBank/DDBJ whole genome shotgun (WGS) entry which is preliminary data.</text>
</comment>
<keyword evidence="3" id="KW-1185">Reference proteome</keyword>
<dbReference type="AlphaFoldDB" id="A0A3N4UR27"/>
<keyword evidence="1" id="KW-0175">Coiled coil</keyword>
<proteinExistence type="predicted"/>